<dbReference type="Proteomes" id="UP000054023">
    <property type="component" value="Unassembled WGS sequence"/>
</dbReference>
<dbReference type="PANTHER" id="PTHR31302:SF20">
    <property type="entry name" value="CONSERVED PROTEIN"/>
    <property type="match status" value="1"/>
</dbReference>
<reference evidence="4" key="1">
    <citation type="submission" date="2015-12" db="EMBL/GenBank/DDBJ databases">
        <authorList>
            <person name="Nair G.R."/>
            <person name="Kaur G."/>
            <person name="Mayilraj S."/>
        </authorList>
    </citation>
    <scope>NUCLEOTIDE SEQUENCE [LARGE SCALE GENOMIC DNA]</scope>
    <source>
        <strain evidence="4">CD08_7</strain>
    </source>
</reference>
<proteinExistence type="predicted"/>
<dbReference type="Pfam" id="PF00149">
    <property type="entry name" value="Metallophos"/>
    <property type="match status" value="1"/>
</dbReference>
<keyword evidence="4" id="KW-1185">Reference proteome</keyword>
<evidence type="ECO:0000256" key="1">
    <source>
        <dbReference type="SAM" id="MobiDB-lite"/>
    </source>
</evidence>
<dbReference type="PANTHER" id="PTHR31302">
    <property type="entry name" value="TRANSMEMBRANE PROTEIN WITH METALLOPHOSPHOESTERASE DOMAIN-RELATED"/>
    <property type="match status" value="1"/>
</dbReference>
<dbReference type="GO" id="GO:0008758">
    <property type="term" value="F:UDP-2,3-diacylglucosamine hydrolase activity"/>
    <property type="evidence" value="ECO:0007669"/>
    <property type="project" value="TreeGrafter"/>
</dbReference>
<dbReference type="InterPro" id="IPR004843">
    <property type="entry name" value="Calcineurin-like_PHP"/>
</dbReference>
<name>A0A0W8IC73_9MICC</name>
<dbReference type="RefSeq" id="WP_058889574.1">
    <property type="nucleotide sequence ID" value="NZ_LQBM01000005.1"/>
</dbReference>
<dbReference type="InterPro" id="IPR051158">
    <property type="entry name" value="Metallophosphoesterase_sf"/>
</dbReference>
<dbReference type="Gene3D" id="3.60.21.10">
    <property type="match status" value="1"/>
</dbReference>
<organism evidence="3 4">
    <name type="scientific">Nesterenkonia jeotgali</name>
    <dbReference type="NCBI Taxonomy" id="317018"/>
    <lineage>
        <taxon>Bacteria</taxon>
        <taxon>Bacillati</taxon>
        <taxon>Actinomycetota</taxon>
        <taxon>Actinomycetes</taxon>
        <taxon>Micrococcales</taxon>
        <taxon>Micrococcaceae</taxon>
        <taxon>Nesterenkonia</taxon>
    </lineage>
</organism>
<feature type="region of interest" description="Disordered" evidence="1">
    <location>
        <begin position="238"/>
        <end position="260"/>
    </location>
</feature>
<dbReference type="AlphaFoldDB" id="A0A0W8IC73"/>
<dbReference type="GO" id="GO:0016020">
    <property type="term" value="C:membrane"/>
    <property type="evidence" value="ECO:0007669"/>
    <property type="project" value="GOC"/>
</dbReference>
<dbReference type="EMBL" id="LQBM01000005">
    <property type="protein sequence ID" value="KUG57555.1"/>
    <property type="molecule type" value="Genomic_DNA"/>
</dbReference>
<protein>
    <submittedName>
        <fullName evidence="3">Metallophosphoesterase</fullName>
    </submittedName>
</protein>
<gene>
    <name evidence="3" type="ORF">AVL63_12980</name>
</gene>
<dbReference type="GO" id="GO:0009245">
    <property type="term" value="P:lipid A biosynthetic process"/>
    <property type="evidence" value="ECO:0007669"/>
    <property type="project" value="TreeGrafter"/>
</dbReference>
<sequence>MVGLGVTDFRTRRLALPLRAGAGLRILHISDIHYVPGQRKKFAWLQSLAQLQPDLVVNTGDNLSHPEAVGEVLEALGPLLRFPGVFVGGSNDYYAPTWKNPLRYFRGPSSLDAHPEDLDWQRLFSSFESSGWKNLNNQTATLSVAGQPLAFSGVDDPHIGRDDFPGWPTDAAASPEQDSSTGPLRIGAAHAPVSAALNTLAGSGAELILAGHTHGGQVCLPGGRALVTNCDLPRPQAKGLSSVQVPARKPPGHPEQPARSVPLHVSAGIGTSRTAPVRLFCPPEATLIEVQQETT</sequence>
<comment type="caution">
    <text evidence="3">The sequence shown here is derived from an EMBL/GenBank/DDBJ whole genome shotgun (WGS) entry which is preliminary data.</text>
</comment>
<evidence type="ECO:0000313" key="3">
    <source>
        <dbReference type="EMBL" id="KUG57555.1"/>
    </source>
</evidence>
<dbReference type="STRING" id="317018.AVL63_12980"/>
<dbReference type="InterPro" id="IPR029052">
    <property type="entry name" value="Metallo-depent_PP-like"/>
</dbReference>
<evidence type="ECO:0000259" key="2">
    <source>
        <dbReference type="Pfam" id="PF00149"/>
    </source>
</evidence>
<accession>A0A0W8IC73</accession>
<dbReference type="SUPFAM" id="SSF56300">
    <property type="entry name" value="Metallo-dependent phosphatases"/>
    <property type="match status" value="1"/>
</dbReference>
<evidence type="ECO:0000313" key="4">
    <source>
        <dbReference type="Proteomes" id="UP000054023"/>
    </source>
</evidence>
<feature type="domain" description="Calcineurin-like phosphoesterase" evidence="2">
    <location>
        <begin position="24"/>
        <end position="215"/>
    </location>
</feature>